<protein>
    <submittedName>
        <fullName evidence="1">Uncharacterized protein</fullName>
    </submittedName>
</protein>
<keyword evidence="2" id="KW-1185">Reference proteome</keyword>
<organism evidence="1 2">
    <name type="scientific">Tripterygium wilfordii</name>
    <name type="common">Thunder God vine</name>
    <dbReference type="NCBI Taxonomy" id="458696"/>
    <lineage>
        <taxon>Eukaryota</taxon>
        <taxon>Viridiplantae</taxon>
        <taxon>Streptophyta</taxon>
        <taxon>Embryophyta</taxon>
        <taxon>Tracheophyta</taxon>
        <taxon>Spermatophyta</taxon>
        <taxon>Magnoliopsida</taxon>
        <taxon>eudicotyledons</taxon>
        <taxon>Gunneridae</taxon>
        <taxon>Pentapetalae</taxon>
        <taxon>rosids</taxon>
        <taxon>fabids</taxon>
        <taxon>Celastrales</taxon>
        <taxon>Celastraceae</taxon>
        <taxon>Tripterygium</taxon>
    </lineage>
</organism>
<reference evidence="1 2" key="1">
    <citation type="journal article" date="2020" name="Nat. Commun.">
        <title>Genome of Tripterygium wilfordii and identification of cytochrome P450 involved in triptolide biosynthesis.</title>
        <authorList>
            <person name="Tu L."/>
            <person name="Su P."/>
            <person name="Zhang Z."/>
            <person name="Gao L."/>
            <person name="Wang J."/>
            <person name="Hu T."/>
            <person name="Zhou J."/>
            <person name="Zhang Y."/>
            <person name="Zhao Y."/>
            <person name="Liu Y."/>
            <person name="Song Y."/>
            <person name="Tong Y."/>
            <person name="Lu Y."/>
            <person name="Yang J."/>
            <person name="Xu C."/>
            <person name="Jia M."/>
            <person name="Peters R.J."/>
            <person name="Huang L."/>
            <person name="Gao W."/>
        </authorList>
    </citation>
    <scope>NUCLEOTIDE SEQUENCE [LARGE SCALE GENOMIC DNA]</scope>
    <source>
        <strain evidence="2">cv. XIE 37</strain>
        <tissue evidence="1">Leaf</tissue>
    </source>
</reference>
<dbReference type="EMBL" id="JAAARO010000001">
    <property type="protein sequence ID" value="KAF5752357.1"/>
    <property type="molecule type" value="Genomic_DNA"/>
</dbReference>
<sequence>MSNLFFETSISFGLPPGTFAIDGISNPSAAFPGLHVPPQPRLTASRESLSSVIMALLLRLVKYLTVRNAV</sequence>
<accession>A0A7J7E197</accession>
<proteinExistence type="predicted"/>
<gene>
    <name evidence="1" type="ORF">HS088_TW01G00265</name>
</gene>
<evidence type="ECO:0000313" key="1">
    <source>
        <dbReference type="EMBL" id="KAF5752357.1"/>
    </source>
</evidence>
<dbReference type="InParanoid" id="A0A7J7E197"/>
<comment type="caution">
    <text evidence="1">The sequence shown here is derived from an EMBL/GenBank/DDBJ whole genome shotgun (WGS) entry which is preliminary data.</text>
</comment>
<dbReference type="AlphaFoldDB" id="A0A7J7E197"/>
<name>A0A7J7E197_TRIWF</name>
<evidence type="ECO:0000313" key="2">
    <source>
        <dbReference type="Proteomes" id="UP000593562"/>
    </source>
</evidence>
<dbReference type="Proteomes" id="UP000593562">
    <property type="component" value="Unassembled WGS sequence"/>
</dbReference>